<dbReference type="Ensembl" id="ENSMGAT00000009781.2">
    <property type="protein sequence ID" value="ENSMGAP00000008969.2"/>
    <property type="gene ID" value="ENSMGAG00000008738.2"/>
</dbReference>
<dbReference type="PANTHER" id="PTHR46403">
    <property type="entry name" value="TP53-REGULATED INHIBITOR OF APOPTOSIS 1"/>
    <property type="match status" value="1"/>
</dbReference>
<dbReference type="GO" id="GO:0005758">
    <property type="term" value="C:mitochondrial intermembrane space"/>
    <property type="evidence" value="ECO:0007669"/>
    <property type="project" value="TreeGrafter"/>
</dbReference>
<reference evidence="5" key="2">
    <citation type="submission" date="2025-08" db="UniProtKB">
        <authorList>
            <consortium name="Ensembl"/>
        </authorList>
    </citation>
    <scope>IDENTIFICATION</scope>
</reference>
<feature type="compositionally biased region" description="Low complexity" evidence="4">
    <location>
        <begin position="109"/>
        <end position="144"/>
    </location>
</feature>
<reference evidence="5" key="3">
    <citation type="submission" date="2025-09" db="UniProtKB">
        <authorList>
            <consortium name="Ensembl"/>
        </authorList>
    </citation>
    <scope>IDENTIFICATION</scope>
</reference>
<dbReference type="GeneTree" id="ENSGT00940000162087"/>
<accession>G1N995</accession>
<evidence type="ECO:0000313" key="5">
    <source>
        <dbReference type="Ensembl" id="ENSMGAP00000008969.2"/>
    </source>
</evidence>
<dbReference type="PANTHER" id="PTHR46403:SF1">
    <property type="entry name" value="TP53-REGULATED INHIBITOR OF APOPTOSIS 1"/>
    <property type="match status" value="1"/>
</dbReference>
<protein>
    <submittedName>
        <fullName evidence="5">Uncharacterized protein</fullName>
    </submittedName>
</protein>
<dbReference type="GO" id="GO:0045332">
    <property type="term" value="P:phospholipid translocation"/>
    <property type="evidence" value="ECO:0007669"/>
    <property type="project" value="TreeGrafter"/>
</dbReference>
<evidence type="ECO:0000256" key="3">
    <source>
        <dbReference type="ARBA" id="ARBA00023706"/>
    </source>
</evidence>
<dbReference type="GO" id="GO:0005829">
    <property type="term" value="C:cytosol"/>
    <property type="evidence" value="ECO:0007669"/>
    <property type="project" value="TreeGrafter"/>
</dbReference>
<comment type="catalytic activity">
    <reaction evidence="3">
        <text>a 1,2-diacyl-sn-glycero-3-phosphate(in) = a 1,2-diacyl-sn-glycero-3-phosphate(out)</text>
        <dbReference type="Rhea" id="RHEA:36435"/>
        <dbReference type="ChEBI" id="CHEBI:58608"/>
    </reaction>
</comment>
<gene>
    <name evidence="5" type="primary">TRIAP1</name>
</gene>
<proteinExistence type="inferred from homology"/>
<dbReference type="AlphaFoldDB" id="G1N995"/>
<dbReference type="HOGENOM" id="CLU_101473_4_0_1"/>
<evidence type="ECO:0000256" key="4">
    <source>
        <dbReference type="SAM" id="MobiDB-lite"/>
    </source>
</evidence>
<organism evidence="5 6">
    <name type="scientific">Meleagris gallopavo</name>
    <name type="common">Wild turkey</name>
    <dbReference type="NCBI Taxonomy" id="9103"/>
    <lineage>
        <taxon>Eukaryota</taxon>
        <taxon>Metazoa</taxon>
        <taxon>Chordata</taxon>
        <taxon>Craniata</taxon>
        <taxon>Vertebrata</taxon>
        <taxon>Euteleostomi</taxon>
        <taxon>Archelosauria</taxon>
        <taxon>Archosauria</taxon>
        <taxon>Dinosauria</taxon>
        <taxon>Saurischia</taxon>
        <taxon>Theropoda</taxon>
        <taxon>Coelurosauria</taxon>
        <taxon>Aves</taxon>
        <taxon>Neognathae</taxon>
        <taxon>Galloanserae</taxon>
        <taxon>Galliformes</taxon>
        <taxon>Phasianidae</taxon>
        <taxon>Meleagridinae</taxon>
        <taxon>Meleagris</taxon>
    </lineage>
</organism>
<keyword evidence="6" id="KW-1185">Reference proteome</keyword>
<dbReference type="InParanoid" id="G1N995"/>
<evidence type="ECO:0000256" key="1">
    <source>
        <dbReference type="ARBA" id="ARBA00006196"/>
    </source>
</evidence>
<name>G1N995_MELGA</name>
<feature type="compositionally biased region" description="Basic residues" evidence="4">
    <location>
        <begin position="145"/>
        <end position="154"/>
    </location>
</feature>
<evidence type="ECO:0000313" key="6">
    <source>
        <dbReference type="Proteomes" id="UP000001645"/>
    </source>
</evidence>
<dbReference type="InterPro" id="IPR007918">
    <property type="entry name" value="MDM35_apoptosis"/>
</dbReference>
<feature type="compositionally biased region" description="Basic residues" evidence="4">
    <location>
        <begin position="212"/>
        <end position="221"/>
    </location>
</feature>
<comment type="similarity">
    <text evidence="1">Belongs to the TRIAP1/MDM35 family.</text>
</comment>
<keyword evidence="2" id="KW-1015">Disulfide bond</keyword>
<reference evidence="5 6" key="1">
    <citation type="journal article" date="2010" name="PLoS Biol.">
        <title>Multi-platform next-generation sequencing of the domestic turkey (Meleagris gallopavo): genome assembly and analysis.</title>
        <authorList>
            <person name="Dalloul R.A."/>
            <person name="Long J.A."/>
            <person name="Zimin A.V."/>
            <person name="Aslam L."/>
            <person name="Beal K."/>
            <person name="Blomberg L.A."/>
            <person name="Bouffard P."/>
            <person name="Burt D.W."/>
            <person name="Crasta O."/>
            <person name="Crooijmans R.P."/>
            <person name="Cooper K."/>
            <person name="Coulombe R.A."/>
            <person name="De S."/>
            <person name="Delany M.E."/>
            <person name="Dodgson J.B."/>
            <person name="Dong J.J."/>
            <person name="Evans C."/>
            <person name="Frederickson K.M."/>
            <person name="Flicek P."/>
            <person name="Florea L."/>
            <person name="Folkerts O."/>
            <person name="Groenen M.A."/>
            <person name="Harkins T.T."/>
            <person name="Herrero J."/>
            <person name="Hoffmann S."/>
            <person name="Megens H.J."/>
            <person name="Jiang A."/>
            <person name="de Jong P."/>
            <person name="Kaiser P."/>
            <person name="Kim H."/>
            <person name="Kim K.W."/>
            <person name="Kim S."/>
            <person name="Langenberger D."/>
            <person name="Lee M.K."/>
            <person name="Lee T."/>
            <person name="Mane S."/>
            <person name="Marcais G."/>
            <person name="Marz M."/>
            <person name="McElroy A.P."/>
            <person name="Modise T."/>
            <person name="Nefedov M."/>
            <person name="Notredame C."/>
            <person name="Paton I.R."/>
            <person name="Payne W.S."/>
            <person name="Pertea G."/>
            <person name="Prickett D."/>
            <person name="Puiu D."/>
            <person name="Qioa D."/>
            <person name="Raineri E."/>
            <person name="Ruffier M."/>
            <person name="Salzberg S.L."/>
            <person name="Schatz M.C."/>
            <person name="Scheuring C."/>
            <person name="Schmidt C.J."/>
            <person name="Schroeder S."/>
            <person name="Searle S.M."/>
            <person name="Smith E.J."/>
            <person name="Smith J."/>
            <person name="Sonstegard T.S."/>
            <person name="Stadler P.F."/>
            <person name="Tafer H."/>
            <person name="Tu Z.J."/>
            <person name="Van Tassell C.P."/>
            <person name="Vilella A.J."/>
            <person name="Williams K.P."/>
            <person name="Yorke J.A."/>
            <person name="Zhang L."/>
            <person name="Zhang H.B."/>
            <person name="Zhang X."/>
            <person name="Zhang Y."/>
            <person name="Reed K.M."/>
        </authorList>
    </citation>
    <scope>NUCLEOTIDE SEQUENCE [LARGE SCALE GENOMIC DNA]</scope>
</reference>
<sequence>MTAAIPYFGKQFVMAGDTPRVNSSTMQSFYKKGSTWWGYEILLYFLSGVFQQLCRAAALRNVIFPEIQTPEDSGQGSVRCAEGRMCTWATPSTEAPEGRTAQSRGPYLSSSTESIGSTPSVFTSRSRSANRTASRSRSTPSASRKSTRARRSRWSRTSTVTPSCNRAETGLLKPLPPLPVRRGPGRCPTCGDGAELAVAAPGPRARTVPPSSHRHKPSARIARHRKRFVTSSTRAGSASERWRRGRAAAMNSVGEACTELKREYDQCFNRWFAEKFLKGENDGDPCGQLFKRYQLCVQKAIKEKDIPIEGLEFMGPSKGKAENSS</sequence>
<dbReference type="PROSITE" id="PS51808">
    <property type="entry name" value="CHCH"/>
    <property type="match status" value="1"/>
</dbReference>
<dbReference type="OrthoDB" id="19091at2759"/>
<dbReference type="GO" id="GO:1990050">
    <property type="term" value="F:phosphatidic acid transfer activity"/>
    <property type="evidence" value="ECO:0007669"/>
    <property type="project" value="TreeGrafter"/>
</dbReference>
<feature type="region of interest" description="Disordered" evidence="4">
    <location>
        <begin position="89"/>
        <end position="186"/>
    </location>
</feature>
<dbReference type="Pfam" id="PF05254">
    <property type="entry name" value="UPF0203"/>
    <property type="match status" value="1"/>
</dbReference>
<dbReference type="GO" id="GO:0005634">
    <property type="term" value="C:nucleus"/>
    <property type="evidence" value="ECO:0007669"/>
    <property type="project" value="TreeGrafter"/>
</dbReference>
<evidence type="ECO:0000256" key="2">
    <source>
        <dbReference type="ARBA" id="ARBA00023157"/>
    </source>
</evidence>
<feature type="region of interest" description="Disordered" evidence="4">
    <location>
        <begin position="199"/>
        <end position="221"/>
    </location>
</feature>
<dbReference type="Proteomes" id="UP000001645">
    <property type="component" value="Chromosome 17"/>
</dbReference>